<evidence type="ECO:0000256" key="1">
    <source>
        <dbReference type="SAM" id="Phobius"/>
    </source>
</evidence>
<gene>
    <name evidence="2" type="ORF">ACFP57_05540</name>
</gene>
<feature type="transmembrane region" description="Helical" evidence="1">
    <location>
        <begin position="75"/>
        <end position="96"/>
    </location>
</feature>
<evidence type="ECO:0000313" key="3">
    <source>
        <dbReference type="Proteomes" id="UP001596266"/>
    </source>
</evidence>
<keyword evidence="1" id="KW-0472">Membrane</keyword>
<dbReference type="EMBL" id="JBHSUA010000009">
    <property type="protein sequence ID" value="MFC6396452.1"/>
    <property type="molecule type" value="Genomic_DNA"/>
</dbReference>
<proteinExistence type="predicted"/>
<sequence>MTTTTLGKNLLAPMDAPLTGRGLSFGRLFRVEMRKQLDTRAGRGLLIAIGLITALVIGISMWVGREQGLSYDFLLAATVMPQGMLLPILGIVTICNEWSQRTALVTFTQEPRRVRVLAAKALAAMALGTGVLALTIALAALGHVVSMTAAGKSSEIALSWGWTDLFGGWVMQMLSVLQGVAFGALLMSVPIAVGAFFLVPTIWAIVTAVWSPLTRLGAWIDLSQAQAPLMAGDQLTLRQWEQLGTAGLIWIALPLALGIWRTVRREVK</sequence>
<organism evidence="2 3">
    <name type="scientific">Luteococcus sanguinis</name>
    <dbReference type="NCBI Taxonomy" id="174038"/>
    <lineage>
        <taxon>Bacteria</taxon>
        <taxon>Bacillati</taxon>
        <taxon>Actinomycetota</taxon>
        <taxon>Actinomycetes</taxon>
        <taxon>Propionibacteriales</taxon>
        <taxon>Propionibacteriaceae</taxon>
        <taxon>Luteococcus</taxon>
    </lineage>
</organism>
<feature type="transmembrane region" description="Helical" evidence="1">
    <location>
        <begin position="165"/>
        <end position="186"/>
    </location>
</feature>
<keyword evidence="1" id="KW-1133">Transmembrane helix</keyword>
<feature type="transmembrane region" description="Helical" evidence="1">
    <location>
        <begin position="243"/>
        <end position="263"/>
    </location>
</feature>
<feature type="transmembrane region" description="Helical" evidence="1">
    <location>
        <begin position="44"/>
        <end position="63"/>
    </location>
</feature>
<protein>
    <recommendedName>
        <fullName evidence="4">ABC transporter permease</fullName>
    </recommendedName>
</protein>
<dbReference type="Proteomes" id="UP001596266">
    <property type="component" value="Unassembled WGS sequence"/>
</dbReference>
<comment type="caution">
    <text evidence="2">The sequence shown here is derived from an EMBL/GenBank/DDBJ whole genome shotgun (WGS) entry which is preliminary data.</text>
</comment>
<evidence type="ECO:0008006" key="4">
    <source>
        <dbReference type="Google" id="ProtNLM"/>
    </source>
</evidence>
<keyword evidence="3" id="KW-1185">Reference proteome</keyword>
<feature type="transmembrane region" description="Helical" evidence="1">
    <location>
        <begin position="117"/>
        <end position="145"/>
    </location>
</feature>
<name>A0ABW1X2M6_9ACTN</name>
<accession>A0ABW1X2M6</accession>
<keyword evidence="1" id="KW-0812">Transmembrane</keyword>
<feature type="transmembrane region" description="Helical" evidence="1">
    <location>
        <begin position="193"/>
        <end position="213"/>
    </location>
</feature>
<reference evidence="3" key="1">
    <citation type="journal article" date="2019" name="Int. J. Syst. Evol. Microbiol.">
        <title>The Global Catalogue of Microorganisms (GCM) 10K type strain sequencing project: providing services to taxonomists for standard genome sequencing and annotation.</title>
        <authorList>
            <consortium name="The Broad Institute Genomics Platform"/>
            <consortium name="The Broad Institute Genome Sequencing Center for Infectious Disease"/>
            <person name="Wu L."/>
            <person name="Ma J."/>
        </authorList>
    </citation>
    <scope>NUCLEOTIDE SEQUENCE [LARGE SCALE GENOMIC DNA]</scope>
    <source>
        <strain evidence="3">CGMCC 1.15277</strain>
    </source>
</reference>
<dbReference type="RefSeq" id="WP_343884909.1">
    <property type="nucleotide sequence ID" value="NZ_BAAAKI010000004.1"/>
</dbReference>
<evidence type="ECO:0000313" key="2">
    <source>
        <dbReference type="EMBL" id="MFC6396452.1"/>
    </source>
</evidence>